<sequence length="146" mass="15241">MPPEPALHLSVQARAELLAAARARWPYEACGVLLGEDAAPSPPRVAAALALDNVAAGHRGTAFALEPADLQRAGAQARARGLELIGFFHSHPGGRAWPSAKDEAAACWPGYHHLIVAIDAAGTVDIGAFACTEAGWRAHPLREESA</sequence>
<keyword evidence="3" id="KW-0378">Hydrolase</keyword>
<dbReference type="InterPro" id="IPR051929">
    <property type="entry name" value="VirAsm_ModProt"/>
</dbReference>
<reference evidence="7 8" key="1">
    <citation type="submission" date="2016-10" db="EMBL/GenBank/DDBJ databases">
        <authorList>
            <person name="de Groot N.N."/>
        </authorList>
    </citation>
    <scope>NUCLEOTIDE SEQUENCE [LARGE SCALE GENOMIC DNA]</scope>
    <source>
        <strain evidence="7 8">DSM 16957</strain>
    </source>
</reference>
<evidence type="ECO:0000313" key="8">
    <source>
        <dbReference type="Proteomes" id="UP000199603"/>
    </source>
</evidence>
<protein>
    <submittedName>
        <fullName evidence="7">Proteasome lid subunit RPN8/RPN11, contains Jab1/MPN metalloenzyme (JAMM) motif</fullName>
    </submittedName>
</protein>
<organism evidence="7 8">
    <name type="scientific">Aquimonas voraii</name>
    <dbReference type="NCBI Taxonomy" id="265719"/>
    <lineage>
        <taxon>Bacteria</taxon>
        <taxon>Pseudomonadati</taxon>
        <taxon>Pseudomonadota</taxon>
        <taxon>Gammaproteobacteria</taxon>
        <taxon>Lysobacterales</taxon>
        <taxon>Lysobacteraceae</taxon>
        <taxon>Aquimonas</taxon>
    </lineage>
</organism>
<dbReference type="SUPFAM" id="SSF102712">
    <property type="entry name" value="JAB1/MPN domain"/>
    <property type="match status" value="1"/>
</dbReference>
<evidence type="ECO:0000256" key="3">
    <source>
        <dbReference type="ARBA" id="ARBA00022801"/>
    </source>
</evidence>
<proteinExistence type="predicted"/>
<dbReference type="InterPro" id="IPR037518">
    <property type="entry name" value="MPN"/>
</dbReference>
<dbReference type="SMART" id="SM00232">
    <property type="entry name" value="JAB_MPN"/>
    <property type="match status" value="1"/>
</dbReference>
<dbReference type="Proteomes" id="UP000199603">
    <property type="component" value="Unassembled WGS sequence"/>
</dbReference>
<name>A0A1G6Y289_9GAMM</name>
<dbReference type="GO" id="GO:0000502">
    <property type="term" value="C:proteasome complex"/>
    <property type="evidence" value="ECO:0007669"/>
    <property type="project" value="UniProtKB-KW"/>
</dbReference>
<evidence type="ECO:0000256" key="1">
    <source>
        <dbReference type="ARBA" id="ARBA00022670"/>
    </source>
</evidence>
<dbReference type="Pfam" id="PF14464">
    <property type="entry name" value="Prok-JAB"/>
    <property type="match status" value="1"/>
</dbReference>
<evidence type="ECO:0000256" key="4">
    <source>
        <dbReference type="ARBA" id="ARBA00022833"/>
    </source>
</evidence>
<dbReference type="InterPro" id="IPR028090">
    <property type="entry name" value="JAB_dom_prok"/>
</dbReference>
<gene>
    <name evidence="7" type="ORF">SAMN04488509_108108</name>
</gene>
<dbReference type="CDD" id="cd08070">
    <property type="entry name" value="MPN_like"/>
    <property type="match status" value="1"/>
</dbReference>
<dbReference type="GO" id="GO:0006508">
    <property type="term" value="P:proteolysis"/>
    <property type="evidence" value="ECO:0007669"/>
    <property type="project" value="UniProtKB-KW"/>
</dbReference>
<keyword evidence="4" id="KW-0862">Zinc</keyword>
<keyword evidence="2" id="KW-0479">Metal-binding</keyword>
<dbReference type="GO" id="GO:0008235">
    <property type="term" value="F:metalloexopeptidase activity"/>
    <property type="evidence" value="ECO:0007669"/>
    <property type="project" value="TreeGrafter"/>
</dbReference>
<keyword evidence="5" id="KW-0482">Metalloprotease</keyword>
<evidence type="ECO:0000259" key="6">
    <source>
        <dbReference type="PROSITE" id="PS50249"/>
    </source>
</evidence>
<dbReference type="EMBL" id="FNAG01000008">
    <property type="protein sequence ID" value="SDD84614.1"/>
    <property type="molecule type" value="Genomic_DNA"/>
</dbReference>
<evidence type="ECO:0000256" key="5">
    <source>
        <dbReference type="ARBA" id="ARBA00023049"/>
    </source>
</evidence>
<keyword evidence="7" id="KW-0647">Proteasome</keyword>
<keyword evidence="1" id="KW-0645">Protease</keyword>
<accession>A0A1G6Y289</accession>
<feature type="domain" description="MPN" evidence="6">
    <location>
        <begin position="7"/>
        <end position="135"/>
    </location>
</feature>
<evidence type="ECO:0000313" key="7">
    <source>
        <dbReference type="EMBL" id="SDD84614.1"/>
    </source>
</evidence>
<evidence type="ECO:0000256" key="2">
    <source>
        <dbReference type="ARBA" id="ARBA00022723"/>
    </source>
</evidence>
<dbReference type="PROSITE" id="PS50249">
    <property type="entry name" value="MPN"/>
    <property type="match status" value="1"/>
</dbReference>
<dbReference type="PANTHER" id="PTHR34858:SF1">
    <property type="entry name" value="CYSO-CYSTEINE PEPTIDASE"/>
    <property type="match status" value="1"/>
</dbReference>
<dbReference type="GO" id="GO:0008270">
    <property type="term" value="F:zinc ion binding"/>
    <property type="evidence" value="ECO:0007669"/>
    <property type="project" value="TreeGrafter"/>
</dbReference>
<dbReference type="InterPro" id="IPR000555">
    <property type="entry name" value="JAMM/MPN+_dom"/>
</dbReference>
<dbReference type="RefSeq" id="WP_176764195.1">
    <property type="nucleotide sequence ID" value="NZ_FNAG01000008.1"/>
</dbReference>
<keyword evidence="8" id="KW-1185">Reference proteome</keyword>
<dbReference type="AlphaFoldDB" id="A0A1G6Y289"/>
<dbReference type="PANTHER" id="PTHR34858">
    <property type="entry name" value="CYSO-CYSTEINE PEPTIDASE"/>
    <property type="match status" value="1"/>
</dbReference>
<dbReference type="Gene3D" id="3.40.140.10">
    <property type="entry name" value="Cytidine Deaminase, domain 2"/>
    <property type="match status" value="1"/>
</dbReference>
<dbReference type="STRING" id="265719.SAMN04488509_108108"/>